<keyword evidence="13" id="KW-0496">Mitochondrion</keyword>
<keyword evidence="3" id="KW-0813">Transport</keyword>
<evidence type="ECO:0000256" key="2">
    <source>
        <dbReference type="ARBA" id="ARBA00006810"/>
    </source>
</evidence>
<keyword evidence="8" id="KW-0406">Ion transport</keyword>
<dbReference type="InterPro" id="IPR035908">
    <property type="entry name" value="F0_ATP_A_sf"/>
</dbReference>
<dbReference type="NCBIfam" id="TIGR01131">
    <property type="entry name" value="ATP_synt_6_or_A"/>
    <property type="match status" value="1"/>
</dbReference>
<dbReference type="InterPro" id="IPR045083">
    <property type="entry name" value="ATP_synth_F0_asu_bact/mt"/>
</dbReference>
<feature type="transmembrane region" description="Helical" evidence="12">
    <location>
        <begin position="29"/>
        <end position="46"/>
    </location>
</feature>
<dbReference type="PRINTS" id="PR00123">
    <property type="entry name" value="ATPASEA"/>
</dbReference>
<dbReference type="GO" id="GO:0046933">
    <property type="term" value="F:proton-transporting ATP synthase activity, rotational mechanism"/>
    <property type="evidence" value="ECO:0007669"/>
    <property type="project" value="TreeGrafter"/>
</dbReference>
<organism evidence="13">
    <name type="scientific">Solecurtus divaricatus</name>
    <name type="common">divaricate short razor</name>
    <dbReference type="NCBI Taxonomy" id="444102"/>
    <lineage>
        <taxon>Eukaryota</taxon>
        <taxon>Metazoa</taxon>
        <taxon>Spiralia</taxon>
        <taxon>Lophotrochozoa</taxon>
        <taxon>Mollusca</taxon>
        <taxon>Bivalvia</taxon>
        <taxon>Autobranchia</taxon>
        <taxon>Heteroconchia</taxon>
        <taxon>Euheterodonta</taxon>
        <taxon>Imparidentia</taxon>
        <taxon>Neoheterodontei</taxon>
        <taxon>Cardiida</taxon>
        <taxon>Tellinoidea</taxon>
        <taxon>Solecurtidae</taxon>
        <taxon>Solecurtus</taxon>
    </lineage>
</organism>
<evidence type="ECO:0000256" key="12">
    <source>
        <dbReference type="SAM" id="Phobius"/>
    </source>
</evidence>
<evidence type="ECO:0000256" key="8">
    <source>
        <dbReference type="ARBA" id="ARBA00023065"/>
    </source>
</evidence>
<feature type="transmembrane region" description="Helical" evidence="12">
    <location>
        <begin position="110"/>
        <end position="133"/>
    </location>
</feature>
<dbReference type="PANTHER" id="PTHR11410:SF0">
    <property type="entry name" value="ATP SYNTHASE SUBUNIT A"/>
    <property type="match status" value="1"/>
</dbReference>
<evidence type="ECO:0000256" key="1">
    <source>
        <dbReference type="ARBA" id="ARBA00004141"/>
    </source>
</evidence>
<evidence type="ECO:0000256" key="5">
    <source>
        <dbReference type="ARBA" id="ARBA00022692"/>
    </source>
</evidence>
<geneLocation type="mitochondrion" evidence="13"/>
<comment type="similarity">
    <text evidence="2">Belongs to the ATPase A chain family.</text>
</comment>
<dbReference type="Gene3D" id="1.20.120.220">
    <property type="entry name" value="ATP synthase, F0 complex, subunit A"/>
    <property type="match status" value="1"/>
</dbReference>
<dbReference type="EMBL" id="JN398367">
    <property type="protein sequence ID" value="AEV94336.1"/>
    <property type="molecule type" value="Genomic_DNA"/>
</dbReference>
<accession>I6NIN8</accession>
<feature type="transmembrane region" description="Helical" evidence="12">
    <location>
        <begin position="145"/>
        <end position="165"/>
    </location>
</feature>
<evidence type="ECO:0000256" key="7">
    <source>
        <dbReference type="ARBA" id="ARBA00022989"/>
    </source>
</evidence>
<evidence type="ECO:0000256" key="4">
    <source>
        <dbReference type="ARBA" id="ARBA00022547"/>
    </source>
</evidence>
<feature type="transmembrane region" description="Helical" evidence="12">
    <location>
        <begin position="58"/>
        <end position="85"/>
    </location>
</feature>
<evidence type="ECO:0000313" key="13">
    <source>
        <dbReference type="EMBL" id="AEV94336.1"/>
    </source>
</evidence>
<dbReference type="AlphaFoldDB" id="I6NIN8"/>
<evidence type="ECO:0000256" key="10">
    <source>
        <dbReference type="ARBA" id="ARBA00023310"/>
    </source>
</evidence>
<keyword evidence="7 12" id="KW-1133">Transmembrane helix</keyword>
<evidence type="ECO:0000256" key="11">
    <source>
        <dbReference type="RuleBase" id="RU004450"/>
    </source>
</evidence>
<dbReference type="PROSITE" id="PS51257">
    <property type="entry name" value="PROKAR_LIPOPROTEIN"/>
    <property type="match status" value="1"/>
</dbReference>
<reference evidence="13" key="1">
    <citation type="submission" date="2011-07" db="EMBL/GenBank/DDBJ databases">
        <title>The complete mitochondrial genomes of six heterodont bivalves (Tellinoidea and Solenoidea): extensive gene rearrangements and phylogenetic implications.</title>
        <authorList>
            <person name="Yuan Y."/>
            <person name="Li Q."/>
        </authorList>
    </citation>
    <scope>NUCLEOTIDE SEQUENCE</scope>
</reference>
<evidence type="ECO:0000256" key="9">
    <source>
        <dbReference type="ARBA" id="ARBA00023136"/>
    </source>
</evidence>
<evidence type="ECO:0000256" key="3">
    <source>
        <dbReference type="ARBA" id="ARBA00022448"/>
    </source>
</evidence>
<dbReference type="CTD" id="4508"/>
<dbReference type="PANTHER" id="PTHR11410">
    <property type="entry name" value="ATP SYNTHASE SUBUNIT A"/>
    <property type="match status" value="1"/>
</dbReference>
<dbReference type="GO" id="GO:0005743">
    <property type="term" value="C:mitochondrial inner membrane"/>
    <property type="evidence" value="ECO:0007669"/>
    <property type="project" value="UniProtKB-SubCell"/>
</dbReference>
<dbReference type="RefSeq" id="YP_006576442.1">
    <property type="nucleotide sequence ID" value="NC_018376.1"/>
</dbReference>
<keyword evidence="6" id="KW-0375">Hydrogen ion transport</keyword>
<keyword evidence="10" id="KW-0066">ATP synthesis</keyword>
<dbReference type="GO" id="GO:0045259">
    <property type="term" value="C:proton-transporting ATP synthase complex"/>
    <property type="evidence" value="ECO:0007669"/>
    <property type="project" value="UniProtKB-KW"/>
</dbReference>
<comment type="subcellular location">
    <subcellularLocation>
        <location evidence="1">Membrane</location>
        <topology evidence="1">Multi-pass membrane protein</topology>
    </subcellularLocation>
    <subcellularLocation>
        <location evidence="11">Mitochondrion inner membrane</location>
        <topology evidence="11">Multi-pass membrane protein</topology>
    </subcellularLocation>
</comment>
<feature type="transmembrane region" description="Helical" evidence="12">
    <location>
        <begin position="253"/>
        <end position="271"/>
    </location>
</feature>
<keyword evidence="4" id="KW-0138">CF(0)</keyword>
<dbReference type="SUPFAM" id="SSF81336">
    <property type="entry name" value="F1F0 ATP synthase subunit A"/>
    <property type="match status" value="1"/>
</dbReference>
<dbReference type="Pfam" id="PF00119">
    <property type="entry name" value="ATP-synt_A"/>
    <property type="match status" value="1"/>
</dbReference>
<dbReference type="CDD" id="cd00310">
    <property type="entry name" value="ATP-synt_Fo_a_6"/>
    <property type="match status" value="1"/>
</dbReference>
<feature type="transmembrane region" description="Helical" evidence="12">
    <location>
        <begin position="6"/>
        <end position="22"/>
    </location>
</feature>
<gene>
    <name evidence="13" type="primary">atp6</name>
</gene>
<feature type="transmembrane region" description="Helical" evidence="12">
    <location>
        <begin position="215"/>
        <end position="247"/>
    </location>
</feature>
<dbReference type="GeneID" id="13435743"/>
<dbReference type="InterPro" id="IPR000568">
    <property type="entry name" value="ATP_synth_F0_asu"/>
</dbReference>
<keyword evidence="5 12" id="KW-0812">Transmembrane</keyword>
<sequence length="281" mass="31213">MKFGWYAYMYILVSFSCGFGMYTKKLITLCSCMIQFLELMFVWVMADAFSMFDYGGSMGLVGLVSWCSVAFIYLVLMMGLDLWVVGNRFTFMLNSVSTVFGRQVLGGSQVIYGFGLFCVGLFVYLCFVGVYSISPYVFCLTAQFSHNFCIAMVLWFSTLLLNLTISIKGFFMHFVPSGLSWWQAAPVGLFEMVSNLSRLITLGARLTMNMIAGKLLLCVGSAFWGAMAVNGSALGLGGICFLLLILALTGWEMVVGIVQAYIFTFLSVTYINEAPIYMEGH</sequence>
<protein>
    <recommendedName>
        <fullName evidence="11">ATP synthase subunit a</fullName>
    </recommendedName>
</protein>
<proteinExistence type="inferred from homology"/>
<keyword evidence="9 12" id="KW-0472">Membrane</keyword>
<name>I6NIN8_9BIVA</name>
<evidence type="ECO:0000256" key="6">
    <source>
        <dbReference type="ARBA" id="ARBA00022781"/>
    </source>
</evidence>